<dbReference type="HOGENOM" id="CLU_1049021_0_0_10"/>
<dbReference type="KEGG" id="nmf:NMS_1634"/>
<proteinExistence type="predicted"/>
<evidence type="ECO:0000313" key="2">
    <source>
        <dbReference type="Proteomes" id="UP000031760"/>
    </source>
</evidence>
<accession>W8VVP9</accession>
<dbReference type="RefSeq" id="WP_041496215.1">
    <property type="nucleotide sequence ID" value="NZ_AP014548.1"/>
</dbReference>
<dbReference type="EMBL" id="AP014548">
    <property type="protein sequence ID" value="BAO55643.1"/>
    <property type="molecule type" value="Genomic_DNA"/>
</dbReference>
<dbReference type="AlphaFoldDB" id="W8VVP9"/>
<organism evidence="1 2">
    <name type="scientific">Nonlabens marinus S1-08</name>
    <dbReference type="NCBI Taxonomy" id="1454201"/>
    <lineage>
        <taxon>Bacteria</taxon>
        <taxon>Pseudomonadati</taxon>
        <taxon>Bacteroidota</taxon>
        <taxon>Flavobacteriia</taxon>
        <taxon>Flavobacteriales</taxon>
        <taxon>Flavobacteriaceae</taxon>
        <taxon>Nonlabens</taxon>
    </lineage>
</organism>
<reference evidence="1 2" key="1">
    <citation type="journal article" date="2014" name="Proc. Natl. Acad. Sci. U.S.A.">
        <title>Functional characterization of flavobacteria rhodopsins reveals a unique class of light-driven chloride pump in bacteria.</title>
        <authorList>
            <person name="Yoshizawa S."/>
            <person name="Kumagai Y."/>
            <person name="Kim H."/>
            <person name="Ogura Y."/>
            <person name="Hayashi T."/>
            <person name="Iwasaki W."/>
            <person name="DeLong E.F."/>
            <person name="Kogure K."/>
        </authorList>
    </citation>
    <scope>NUCLEOTIDE SEQUENCE [LARGE SCALE GENOMIC DNA]</scope>
    <source>
        <strain evidence="1 2">S1-08</strain>
    </source>
</reference>
<name>W8VVP9_9FLAO</name>
<dbReference type="STRING" id="1454201.NMS_1634"/>
<sequence length="266" mass="28094">MNTNLTYIFGRILLTLLFLLAAISGLAQVGIGTDGAPAVGLLLEVNGSPSSSGVVLPEADIVDLTTISPLPVGTESGTLVFNTNLESGPGFYFWDGSSWVRFNAYVGQMAKFKNPNAQVTSGNLNNGGGTVQIVGSTEFNDNTVLYQASGTTGITVNETGIYQVTVALSLVGNYGTSGNARRDGRAEIDIRIRVNGSDRGPLYRSTEMNMTSTSPTDNGSLSFTQSVKINAGQTITLRHQSSKSENVGIVRLRSLGTSTIFIQKIL</sequence>
<protein>
    <submittedName>
        <fullName evidence="1">Uncharacterized protein</fullName>
    </submittedName>
</protein>
<evidence type="ECO:0000313" key="1">
    <source>
        <dbReference type="EMBL" id="BAO55643.1"/>
    </source>
</evidence>
<dbReference type="Proteomes" id="UP000031760">
    <property type="component" value="Chromosome"/>
</dbReference>
<keyword evidence="2" id="KW-1185">Reference proteome</keyword>
<gene>
    <name evidence="1" type="ORF">NMS_1634</name>
</gene>
<dbReference type="OrthoDB" id="1145223at2"/>